<organism evidence="2 3">
    <name type="scientific">Sungkyunkwania multivorans</name>
    <dbReference type="NCBI Taxonomy" id="1173618"/>
    <lineage>
        <taxon>Bacteria</taxon>
        <taxon>Pseudomonadati</taxon>
        <taxon>Bacteroidota</taxon>
        <taxon>Flavobacteriia</taxon>
        <taxon>Flavobacteriales</taxon>
        <taxon>Flavobacteriaceae</taxon>
        <taxon>Sungkyunkwania</taxon>
    </lineage>
</organism>
<reference evidence="3" key="1">
    <citation type="journal article" date="2019" name="Int. J. Syst. Evol. Microbiol.">
        <title>The Global Catalogue of Microorganisms (GCM) 10K type strain sequencing project: providing services to taxonomists for standard genome sequencing and annotation.</title>
        <authorList>
            <consortium name="The Broad Institute Genomics Platform"/>
            <consortium name="The Broad Institute Genome Sequencing Center for Infectious Disease"/>
            <person name="Wu L."/>
            <person name="Ma J."/>
        </authorList>
    </citation>
    <scope>NUCLEOTIDE SEQUENCE [LARGE SCALE GENOMIC DNA]</scope>
    <source>
        <strain evidence="3">CCUG 62952</strain>
    </source>
</reference>
<dbReference type="Proteomes" id="UP001596978">
    <property type="component" value="Unassembled WGS sequence"/>
</dbReference>
<protein>
    <submittedName>
        <fullName evidence="2">G-D-S-L family lipolytic protein</fullName>
    </submittedName>
</protein>
<dbReference type="PROSITE" id="PS51257">
    <property type="entry name" value="PROKAR_LIPOPROTEIN"/>
    <property type="match status" value="1"/>
</dbReference>
<gene>
    <name evidence="2" type="ORF">ACFQ1M_14095</name>
</gene>
<evidence type="ECO:0000313" key="3">
    <source>
        <dbReference type="Proteomes" id="UP001596978"/>
    </source>
</evidence>
<dbReference type="InterPro" id="IPR036514">
    <property type="entry name" value="SGNH_hydro_sf"/>
</dbReference>
<feature type="signal peptide" evidence="1">
    <location>
        <begin position="1"/>
        <end position="19"/>
    </location>
</feature>
<evidence type="ECO:0000256" key="1">
    <source>
        <dbReference type="SAM" id="SignalP"/>
    </source>
</evidence>
<dbReference type="EMBL" id="JBHTJH010000017">
    <property type="protein sequence ID" value="MFD0863341.1"/>
    <property type="molecule type" value="Genomic_DNA"/>
</dbReference>
<keyword evidence="1" id="KW-0732">Signal</keyword>
<dbReference type="RefSeq" id="WP_386409292.1">
    <property type="nucleotide sequence ID" value="NZ_JBHTJH010000017.1"/>
</dbReference>
<feature type="chain" id="PRO_5045575541" evidence="1">
    <location>
        <begin position="20"/>
        <end position="498"/>
    </location>
</feature>
<accession>A0ABW3D2W1</accession>
<evidence type="ECO:0000313" key="2">
    <source>
        <dbReference type="EMBL" id="MFD0863341.1"/>
    </source>
</evidence>
<proteinExistence type="predicted"/>
<comment type="caution">
    <text evidence="2">The sequence shown here is derived from an EMBL/GenBank/DDBJ whole genome shotgun (WGS) entry which is preliminary data.</text>
</comment>
<sequence length="498" mass="51124">MMKNSKYILLALMSLGFIACESDDDAGTTAEVELTAGEADFSNYVSLGNSLTAGFTDGALFIAGQEASFPNIMAEQFAKVGGGSFTQPLMSDNSGIILAAGTLVGGPRLIFNGTAPVPLPGAMGSTDVAFNNPTGPFNNMGIPGAKSFHLIAPGYGNIAGLSAMPPTANPYYVRMTGSTPDARVIDLAVGQSPSFFSLWIGNNDVLGYALSGGDGTDPITDQATFELAYNATIGALVGTGAKGVVANIPDVTAIPHFTTVPHNPVPLDAATATQLNGAYAVYNGGLQQAFAALAGTGLFTQEELDRRTISFEAGSSNAVVIIDEDLTDLGAINPAFAALPQIRQATADDLLVLPASRFIGTEAVPGNPLTVNGVALPLEDKWVLTPEEQEAIATATAGFNSTISSAASTNGLAFVDANTLLNEIATNGFSFGNFTFTSDLVTGGAFSLDGVHPTSRGYSLIAAEALKAIDVAYGSNFEEAGAIPNPGDYPVFYSPALQ</sequence>
<name>A0ABW3D2W1_9FLAO</name>
<dbReference type="Gene3D" id="3.40.50.1110">
    <property type="entry name" value="SGNH hydrolase"/>
    <property type="match status" value="2"/>
</dbReference>
<dbReference type="SUPFAM" id="SSF52266">
    <property type="entry name" value="SGNH hydrolase"/>
    <property type="match status" value="2"/>
</dbReference>
<keyword evidence="3" id="KW-1185">Reference proteome</keyword>